<name>A0A7M7PFX6_STRPU</name>
<reference evidence="1" key="2">
    <citation type="submission" date="2021-01" db="UniProtKB">
        <authorList>
            <consortium name="EnsemblMetazoa"/>
        </authorList>
    </citation>
    <scope>IDENTIFICATION</scope>
</reference>
<evidence type="ECO:0000313" key="2">
    <source>
        <dbReference type="Proteomes" id="UP000007110"/>
    </source>
</evidence>
<accession>A0A7M7PFX6</accession>
<dbReference type="Proteomes" id="UP000007110">
    <property type="component" value="Unassembled WGS sequence"/>
</dbReference>
<evidence type="ECO:0000313" key="1">
    <source>
        <dbReference type="EnsemblMetazoa" id="XP_030849684"/>
    </source>
</evidence>
<proteinExistence type="predicted"/>
<sequence>MNRRGDRITFKGTQDMLFDWRQKISPSDQHQKLKEALIKANLVELSDNFLKEVPKPEGNPNADRQEIRAPNRRITDKTIEADVVELRDYEFRLPTESLDGKVVGYLAFLPLSMPNSRKPVLNLVIYDNLPGFKKSLCEEMDAKGRISRDIERLFFIESSNHNSLEVSCSMDETDDDLRETLYFWDLHDFGRNVLDFTLDCNHLSTNDSNVKVTLTHGKRRRNSIFVVDMKGNATKTAWGDD</sequence>
<dbReference type="OrthoDB" id="10615507at2759"/>
<dbReference type="EnsemblMetazoa" id="XM_030993824">
    <property type="protein sequence ID" value="XP_030849684"/>
    <property type="gene ID" value="LOC105442429"/>
</dbReference>
<dbReference type="KEGG" id="spu:105442429"/>
<dbReference type="RefSeq" id="XP_030849684.1">
    <property type="nucleotide sequence ID" value="XM_030993824.1"/>
</dbReference>
<dbReference type="AlphaFoldDB" id="A0A7M7PFX6"/>
<protein>
    <submittedName>
        <fullName evidence="1">Uncharacterized protein</fullName>
    </submittedName>
</protein>
<organism evidence="1 2">
    <name type="scientific">Strongylocentrotus purpuratus</name>
    <name type="common">Purple sea urchin</name>
    <dbReference type="NCBI Taxonomy" id="7668"/>
    <lineage>
        <taxon>Eukaryota</taxon>
        <taxon>Metazoa</taxon>
        <taxon>Echinodermata</taxon>
        <taxon>Eleutherozoa</taxon>
        <taxon>Echinozoa</taxon>
        <taxon>Echinoidea</taxon>
        <taxon>Euechinoidea</taxon>
        <taxon>Echinacea</taxon>
        <taxon>Camarodonta</taxon>
        <taxon>Echinidea</taxon>
        <taxon>Strongylocentrotidae</taxon>
        <taxon>Strongylocentrotus</taxon>
    </lineage>
</organism>
<keyword evidence="2" id="KW-1185">Reference proteome</keyword>
<reference evidence="2" key="1">
    <citation type="submission" date="2015-02" db="EMBL/GenBank/DDBJ databases">
        <title>Genome sequencing for Strongylocentrotus purpuratus.</title>
        <authorList>
            <person name="Murali S."/>
            <person name="Liu Y."/>
            <person name="Vee V."/>
            <person name="English A."/>
            <person name="Wang M."/>
            <person name="Skinner E."/>
            <person name="Han Y."/>
            <person name="Muzny D.M."/>
            <person name="Worley K.C."/>
            <person name="Gibbs R.A."/>
        </authorList>
    </citation>
    <scope>NUCLEOTIDE SEQUENCE</scope>
</reference>
<dbReference type="GeneID" id="105442429"/>
<dbReference type="InParanoid" id="A0A7M7PFX6"/>